<feature type="region of interest" description="Disordered" evidence="1">
    <location>
        <begin position="1"/>
        <end position="22"/>
    </location>
</feature>
<evidence type="ECO:0000256" key="1">
    <source>
        <dbReference type="SAM" id="MobiDB-lite"/>
    </source>
</evidence>
<evidence type="ECO:0000313" key="2">
    <source>
        <dbReference type="EMBL" id="GAA2124812.1"/>
    </source>
</evidence>
<dbReference type="EMBL" id="BAAAQQ010000011">
    <property type="protein sequence ID" value="GAA2124812.1"/>
    <property type="molecule type" value="Genomic_DNA"/>
</dbReference>
<proteinExistence type="predicted"/>
<gene>
    <name evidence="2" type="ORF">GCM10009843_21860</name>
</gene>
<evidence type="ECO:0008006" key="4">
    <source>
        <dbReference type="Google" id="ProtNLM"/>
    </source>
</evidence>
<name>A0ABP5JYX8_9ACTN</name>
<protein>
    <recommendedName>
        <fullName evidence="4">HEAT repeat domain-containing protein</fullName>
    </recommendedName>
</protein>
<evidence type="ECO:0000313" key="3">
    <source>
        <dbReference type="Proteomes" id="UP001500575"/>
    </source>
</evidence>
<comment type="caution">
    <text evidence="2">The sequence shown here is derived from an EMBL/GenBank/DDBJ whole genome shotgun (WGS) entry which is preliminary data.</text>
</comment>
<reference evidence="3" key="1">
    <citation type="journal article" date="2019" name="Int. J. Syst. Evol. Microbiol.">
        <title>The Global Catalogue of Microorganisms (GCM) 10K type strain sequencing project: providing services to taxonomists for standard genome sequencing and annotation.</title>
        <authorList>
            <consortium name="The Broad Institute Genomics Platform"/>
            <consortium name="The Broad Institute Genome Sequencing Center for Infectious Disease"/>
            <person name="Wu L."/>
            <person name="Ma J."/>
        </authorList>
    </citation>
    <scope>NUCLEOTIDE SEQUENCE [LARGE SCALE GENOMIC DNA]</scope>
    <source>
        <strain evidence="3">JCM 16021</strain>
    </source>
</reference>
<sequence length="707" mass="74940">MADHRDPYLAVVPRRSPSGGTGEVTYRLDWRARAQASVRVGVASAQEAIDPWAGLDEPLTRAPSDVHVGEERTWSASRRSQGLALEVTASASAADAEAHAAVDALLLSIETGLPATGFRFVNQGSGWAEAAVRFGSRVFSESASYLSDALGDPVRAALALLLGSDLEEFSWYDEPGSVTVELSRRETTGDLMDVRCAVDPNGARAAGRQLVGLSSRSSLAWAVAHGARQQLALHGAEGFERLWLRHRFPVDELDELERVLPDASLEPWILPAGWQVSHALDATASEVSSAFAPISLAVGPRPHDPLHDPLPWTLTLDGTAVAVTDIDGLVEAMLLVAEDLLAGVEVDRAVWALTADPHDDPKQANAVLRMRGGSSGGLRIDLVHGGSGDVLLDVRTPALGFAVEVERMLHELVDARPEDPWGGTGTRPFPYDGWARLHAALGAAGRRPRRVTHPAPSLLQGTARFLGFDDEVVPPILRRAVCLATSTEGVEHDEAMLRLGRLLLAPGDGGRARRAFEVALTSADEATRCAAVLAVSPMLDDRSRVEMLLTGLLDSSDRTSAREAARRLVLSRLGDDALAAGDPAVVVLAAEDPATLARLLVEANEERHGEGSDPELLQAAHLAVGADVPHLGLALRAAACLARLRATGDPEALVRAQSLRVGLLRLRRGDRAASRDALAGLAASGADQESLIAQALLSLSPDAVTSW</sequence>
<dbReference type="Proteomes" id="UP001500575">
    <property type="component" value="Unassembled WGS sequence"/>
</dbReference>
<accession>A0ABP5JYX8</accession>
<organism evidence="2 3">
    <name type="scientific">Nocardioides bigeumensis</name>
    <dbReference type="NCBI Taxonomy" id="433657"/>
    <lineage>
        <taxon>Bacteria</taxon>
        <taxon>Bacillati</taxon>
        <taxon>Actinomycetota</taxon>
        <taxon>Actinomycetes</taxon>
        <taxon>Propionibacteriales</taxon>
        <taxon>Nocardioidaceae</taxon>
        <taxon>Nocardioides</taxon>
    </lineage>
</organism>
<keyword evidence="3" id="KW-1185">Reference proteome</keyword>